<proteinExistence type="predicted"/>
<accession>A0ACB7VRL3</accession>
<dbReference type="Proteomes" id="UP000827976">
    <property type="component" value="Chromosome 7"/>
</dbReference>
<dbReference type="EMBL" id="CM037017">
    <property type="protein sequence ID" value="KAH7677121.1"/>
    <property type="molecule type" value="Genomic_DNA"/>
</dbReference>
<gene>
    <name evidence="1" type="ORF">IHE45_07G061400</name>
</gene>
<evidence type="ECO:0000313" key="2">
    <source>
        <dbReference type="Proteomes" id="UP000827976"/>
    </source>
</evidence>
<reference evidence="2" key="1">
    <citation type="journal article" date="2022" name="Nat. Commun.">
        <title>Chromosome evolution and the genetic basis of agronomically important traits in greater yam.</title>
        <authorList>
            <person name="Bredeson J.V."/>
            <person name="Lyons J.B."/>
            <person name="Oniyinde I.O."/>
            <person name="Okereke N.R."/>
            <person name="Kolade O."/>
            <person name="Nnabue I."/>
            <person name="Nwadili C.O."/>
            <person name="Hribova E."/>
            <person name="Parker M."/>
            <person name="Nwogha J."/>
            <person name="Shu S."/>
            <person name="Carlson J."/>
            <person name="Kariba R."/>
            <person name="Muthemba S."/>
            <person name="Knop K."/>
            <person name="Barton G.J."/>
            <person name="Sherwood A.V."/>
            <person name="Lopez-Montes A."/>
            <person name="Asiedu R."/>
            <person name="Jamnadass R."/>
            <person name="Muchugi A."/>
            <person name="Goodstein D."/>
            <person name="Egesi C.N."/>
            <person name="Featherston J."/>
            <person name="Asfaw A."/>
            <person name="Simpson G.G."/>
            <person name="Dolezel J."/>
            <person name="Hendre P.S."/>
            <person name="Van Deynze A."/>
            <person name="Kumar P.L."/>
            <person name="Obidiegwu J.E."/>
            <person name="Bhattacharjee R."/>
            <person name="Rokhsar D.S."/>
        </authorList>
    </citation>
    <scope>NUCLEOTIDE SEQUENCE [LARGE SCALE GENOMIC DNA]</scope>
    <source>
        <strain evidence="2">cv. TDa95/00328</strain>
    </source>
</reference>
<sequence>MSAMTIANGGLRSTLNPNAPLFIPAALRQVEDFSPEWWNLVKTSTWFREHWISQHQDQGNFDAEDEDDIANLLPDDFDIGITEEMSILEAELEETIQDMEAAEESALASLGKEKTGPEMDAAAIIKNLSLKSPKNGMAQPVLEPAKYWEKPAQCIIPKCSPRRIIQQPR</sequence>
<name>A0ACB7VRL3_DIOAL</name>
<protein>
    <submittedName>
        <fullName evidence="1">Uncharacterized protein</fullName>
    </submittedName>
</protein>
<evidence type="ECO:0000313" key="1">
    <source>
        <dbReference type="EMBL" id="KAH7677121.1"/>
    </source>
</evidence>
<comment type="caution">
    <text evidence="1">The sequence shown here is derived from an EMBL/GenBank/DDBJ whole genome shotgun (WGS) entry which is preliminary data.</text>
</comment>
<keyword evidence="2" id="KW-1185">Reference proteome</keyword>
<organism evidence="1 2">
    <name type="scientific">Dioscorea alata</name>
    <name type="common">Purple yam</name>
    <dbReference type="NCBI Taxonomy" id="55571"/>
    <lineage>
        <taxon>Eukaryota</taxon>
        <taxon>Viridiplantae</taxon>
        <taxon>Streptophyta</taxon>
        <taxon>Embryophyta</taxon>
        <taxon>Tracheophyta</taxon>
        <taxon>Spermatophyta</taxon>
        <taxon>Magnoliopsida</taxon>
        <taxon>Liliopsida</taxon>
        <taxon>Dioscoreales</taxon>
        <taxon>Dioscoreaceae</taxon>
        <taxon>Dioscorea</taxon>
    </lineage>
</organism>